<protein>
    <submittedName>
        <fullName evidence="1">Uncharacterized protein</fullName>
    </submittedName>
</protein>
<organism evidence="1">
    <name type="scientific">Clostridium perfringens</name>
    <dbReference type="NCBI Taxonomy" id="1502"/>
    <lineage>
        <taxon>Bacteria</taxon>
        <taxon>Bacillati</taxon>
        <taxon>Bacillota</taxon>
        <taxon>Clostridia</taxon>
        <taxon>Eubacteriales</taxon>
        <taxon>Clostridiaceae</taxon>
        <taxon>Clostridium</taxon>
    </lineage>
</organism>
<dbReference type="Proteomes" id="UP000859547">
    <property type="component" value="Unassembled WGS sequence"/>
</dbReference>
<sequence>MALALSKMHKRCKKCKYKNICDNKRMVACNIAEIPPANMISDTANNMSPYGQPLTRKYTPITINMGEFGKIETSLEEISESLTKDLYKKLGIGVGLK</sequence>
<comment type="caution">
    <text evidence="1">The sequence shown here is derived from an EMBL/GenBank/DDBJ whole genome shotgun (WGS) entry which is preliminary data.</text>
</comment>
<accession>A0A8H9R1F5</accession>
<evidence type="ECO:0000313" key="1">
    <source>
        <dbReference type="EMBL" id="HAT4309057.1"/>
    </source>
</evidence>
<name>A0A8H9R1F5_CLOPF</name>
<reference evidence="1" key="1">
    <citation type="journal article" date="2018" name="Genome Biol.">
        <title>SKESA: strategic k-mer extension for scrupulous assemblies.</title>
        <authorList>
            <person name="Souvorov A."/>
            <person name="Agarwala R."/>
            <person name="Lipman D.J."/>
        </authorList>
    </citation>
    <scope>NUCLEOTIDE SEQUENCE</scope>
    <source>
        <strain evidence="1">C8</strain>
    </source>
</reference>
<dbReference type="EMBL" id="DACTCB010000022">
    <property type="protein sequence ID" value="HAT4309057.1"/>
    <property type="molecule type" value="Genomic_DNA"/>
</dbReference>
<proteinExistence type="predicted"/>
<gene>
    <name evidence="1" type="ORF">I9080_002901</name>
</gene>
<reference evidence="1" key="2">
    <citation type="submission" date="2020-07" db="EMBL/GenBank/DDBJ databases">
        <authorList>
            <consortium name="NCBI Pathogen Detection Project"/>
        </authorList>
    </citation>
    <scope>NUCLEOTIDE SEQUENCE</scope>
    <source>
        <strain evidence="1">C8</strain>
    </source>
</reference>
<dbReference type="AlphaFoldDB" id="A0A8H9R1F5"/>